<gene>
    <name evidence="2" type="ORF">FN846DRAFT_894740</name>
</gene>
<dbReference type="InParanoid" id="A0A5J5EIP7"/>
<evidence type="ECO:0000313" key="2">
    <source>
        <dbReference type="EMBL" id="KAA8894806.1"/>
    </source>
</evidence>
<dbReference type="AlphaFoldDB" id="A0A5J5EIP7"/>
<reference evidence="2 3" key="1">
    <citation type="submission" date="2019-09" db="EMBL/GenBank/DDBJ databases">
        <title>Draft genome of the ectomycorrhizal ascomycete Sphaerosporella brunnea.</title>
        <authorList>
            <consortium name="DOE Joint Genome Institute"/>
            <person name="Benucci G.M."/>
            <person name="Marozzi G."/>
            <person name="Antonielli L."/>
            <person name="Sanchez S."/>
            <person name="Marco P."/>
            <person name="Wang X."/>
            <person name="Falini L.B."/>
            <person name="Barry K."/>
            <person name="Haridas S."/>
            <person name="Lipzen A."/>
            <person name="Labutti K."/>
            <person name="Grigoriev I.V."/>
            <person name="Murat C."/>
            <person name="Martin F."/>
            <person name="Albertini E."/>
            <person name="Donnini D."/>
            <person name="Bonito G."/>
        </authorList>
    </citation>
    <scope>NUCLEOTIDE SEQUENCE [LARGE SCALE GENOMIC DNA]</scope>
    <source>
        <strain evidence="2 3">Sb_GMNB300</strain>
    </source>
</reference>
<feature type="region of interest" description="Disordered" evidence="1">
    <location>
        <begin position="70"/>
        <end position="105"/>
    </location>
</feature>
<sequence length="205" mass="23899">MAEPVCSQQPFTLRVTTDYKSKGDFEFSPRFPVHTPTQPQRIRNHRIPKIRNFFQQINVSLLVPHKKTTPTVATTDEGITDPPHKTKKPRAKRAATKKEPKKSTNGTLHHKFALKVEKLSEATLFELVEAIPNHEVDRIPWLFTKKELNARIALYEEILRLHDQADREGCKQEKMEDFLSEEEEEDEQAFRVEIIEDEEVISEEE</sequence>
<name>A0A5J5EIP7_9PEZI</name>
<evidence type="ECO:0000256" key="1">
    <source>
        <dbReference type="SAM" id="MobiDB-lite"/>
    </source>
</evidence>
<evidence type="ECO:0000313" key="3">
    <source>
        <dbReference type="Proteomes" id="UP000326924"/>
    </source>
</evidence>
<feature type="compositionally biased region" description="Basic residues" evidence="1">
    <location>
        <begin position="85"/>
        <end position="95"/>
    </location>
</feature>
<keyword evidence="3" id="KW-1185">Reference proteome</keyword>
<protein>
    <submittedName>
        <fullName evidence="2">Uncharacterized protein</fullName>
    </submittedName>
</protein>
<accession>A0A5J5EIP7</accession>
<dbReference type="EMBL" id="VXIS01000309">
    <property type="protein sequence ID" value="KAA8894806.1"/>
    <property type="molecule type" value="Genomic_DNA"/>
</dbReference>
<proteinExistence type="predicted"/>
<dbReference type="Proteomes" id="UP000326924">
    <property type="component" value="Unassembled WGS sequence"/>
</dbReference>
<organism evidence="2 3">
    <name type="scientific">Sphaerosporella brunnea</name>
    <dbReference type="NCBI Taxonomy" id="1250544"/>
    <lineage>
        <taxon>Eukaryota</taxon>
        <taxon>Fungi</taxon>
        <taxon>Dikarya</taxon>
        <taxon>Ascomycota</taxon>
        <taxon>Pezizomycotina</taxon>
        <taxon>Pezizomycetes</taxon>
        <taxon>Pezizales</taxon>
        <taxon>Pyronemataceae</taxon>
        <taxon>Sphaerosporella</taxon>
    </lineage>
</organism>
<comment type="caution">
    <text evidence="2">The sequence shown here is derived from an EMBL/GenBank/DDBJ whole genome shotgun (WGS) entry which is preliminary data.</text>
</comment>